<comment type="similarity">
    <text evidence="4">Belongs to the OSBP family.</text>
</comment>
<dbReference type="AlphaFoldDB" id="A0A131YLR4"/>
<dbReference type="GO" id="GO:0005634">
    <property type="term" value="C:nucleus"/>
    <property type="evidence" value="ECO:0007669"/>
    <property type="project" value="UniProtKB-ARBA"/>
</dbReference>
<dbReference type="PANTHER" id="PTHR10972:SF203">
    <property type="entry name" value="OXYSTEROL-BINDING PROTEIN HOMOLOG 3"/>
    <property type="match status" value="1"/>
</dbReference>
<keyword evidence="9" id="KW-0256">Endoplasmic reticulum</keyword>
<feature type="domain" description="PH" evidence="14">
    <location>
        <begin position="91"/>
        <end position="186"/>
    </location>
</feature>
<organism evidence="15">
    <name type="scientific">Rhipicephalus appendiculatus</name>
    <name type="common">Brown ear tick</name>
    <dbReference type="NCBI Taxonomy" id="34631"/>
    <lineage>
        <taxon>Eukaryota</taxon>
        <taxon>Metazoa</taxon>
        <taxon>Ecdysozoa</taxon>
        <taxon>Arthropoda</taxon>
        <taxon>Chelicerata</taxon>
        <taxon>Arachnida</taxon>
        <taxon>Acari</taxon>
        <taxon>Parasitiformes</taxon>
        <taxon>Ixodida</taxon>
        <taxon>Ixodoidea</taxon>
        <taxon>Ixodidae</taxon>
        <taxon>Rhipicephalinae</taxon>
        <taxon>Rhipicephalus</taxon>
        <taxon>Rhipicephalus</taxon>
    </lineage>
</organism>
<evidence type="ECO:0000256" key="5">
    <source>
        <dbReference type="ARBA" id="ARBA00022448"/>
    </source>
</evidence>
<keyword evidence="6" id="KW-1003">Cell membrane</keyword>
<feature type="compositionally biased region" description="Low complexity" evidence="13">
    <location>
        <begin position="47"/>
        <end position="66"/>
    </location>
</feature>
<dbReference type="Gene3D" id="2.40.160.120">
    <property type="match status" value="1"/>
</dbReference>
<evidence type="ECO:0000256" key="9">
    <source>
        <dbReference type="ARBA" id="ARBA00022824"/>
    </source>
</evidence>
<keyword evidence="5" id="KW-0813">Transport</keyword>
<keyword evidence="10" id="KW-0445">Lipid transport</keyword>
<evidence type="ECO:0000256" key="8">
    <source>
        <dbReference type="ARBA" id="ARBA00022553"/>
    </source>
</evidence>
<dbReference type="Pfam" id="PF15409">
    <property type="entry name" value="PH_8"/>
    <property type="match status" value="1"/>
</dbReference>
<evidence type="ECO:0000256" key="6">
    <source>
        <dbReference type="ARBA" id="ARBA00022475"/>
    </source>
</evidence>
<dbReference type="EMBL" id="GEDV01008318">
    <property type="protein sequence ID" value="JAP80239.1"/>
    <property type="molecule type" value="Transcribed_RNA"/>
</dbReference>
<feature type="compositionally biased region" description="Polar residues" evidence="13">
    <location>
        <begin position="33"/>
        <end position="44"/>
    </location>
</feature>
<name>A0A131YLR4_RHIAP</name>
<keyword evidence="7" id="KW-0963">Cytoplasm</keyword>
<feature type="compositionally biased region" description="Low complexity" evidence="13">
    <location>
        <begin position="12"/>
        <end position="31"/>
    </location>
</feature>
<keyword evidence="11" id="KW-0446">Lipid-binding</keyword>
<evidence type="ECO:0000256" key="1">
    <source>
        <dbReference type="ARBA" id="ARBA00004236"/>
    </source>
</evidence>
<evidence type="ECO:0000256" key="4">
    <source>
        <dbReference type="ARBA" id="ARBA00008842"/>
    </source>
</evidence>
<evidence type="ECO:0000256" key="2">
    <source>
        <dbReference type="ARBA" id="ARBA00004514"/>
    </source>
</evidence>
<proteinExistence type="inferred from homology"/>
<dbReference type="GO" id="GO:0120015">
    <property type="term" value="F:sterol transfer activity"/>
    <property type="evidence" value="ECO:0007669"/>
    <property type="project" value="UniProtKB-ARBA"/>
</dbReference>
<dbReference type="FunFam" id="2.30.29.30:FF:000011">
    <property type="entry name" value="Oxysterol-binding protein"/>
    <property type="match status" value="1"/>
</dbReference>
<evidence type="ECO:0000256" key="3">
    <source>
        <dbReference type="ARBA" id="ARBA00004586"/>
    </source>
</evidence>
<feature type="region of interest" description="Disordered" evidence="13">
    <location>
        <begin position="197"/>
        <end position="221"/>
    </location>
</feature>
<dbReference type="GO" id="GO:0015485">
    <property type="term" value="F:cholesterol binding"/>
    <property type="evidence" value="ECO:0007669"/>
    <property type="project" value="TreeGrafter"/>
</dbReference>
<dbReference type="Gene3D" id="2.30.29.30">
    <property type="entry name" value="Pleckstrin-homology domain (PH domain)/Phosphotyrosine-binding domain (PTB)"/>
    <property type="match status" value="1"/>
</dbReference>
<accession>A0A131YLR4</accession>
<dbReference type="GO" id="GO:0097038">
    <property type="term" value="C:perinuclear endoplasmic reticulum"/>
    <property type="evidence" value="ECO:0007669"/>
    <property type="project" value="TreeGrafter"/>
</dbReference>
<protein>
    <submittedName>
        <fullName evidence="15">Oxysterol binding protein</fullName>
    </submittedName>
</protein>
<feature type="region of interest" description="Disordered" evidence="13">
    <location>
        <begin position="554"/>
        <end position="610"/>
    </location>
</feature>
<evidence type="ECO:0000313" key="15">
    <source>
        <dbReference type="EMBL" id="JAP80239.1"/>
    </source>
</evidence>
<keyword evidence="12" id="KW-0472">Membrane</keyword>
<dbReference type="Pfam" id="PF01237">
    <property type="entry name" value="Oxysterol_BP"/>
    <property type="match status" value="1"/>
</dbReference>
<dbReference type="InterPro" id="IPR001849">
    <property type="entry name" value="PH_domain"/>
</dbReference>
<evidence type="ECO:0000259" key="14">
    <source>
        <dbReference type="PROSITE" id="PS50003"/>
    </source>
</evidence>
<evidence type="ECO:0000256" key="11">
    <source>
        <dbReference type="ARBA" id="ARBA00023121"/>
    </source>
</evidence>
<dbReference type="SUPFAM" id="SSF50729">
    <property type="entry name" value="PH domain-like"/>
    <property type="match status" value="1"/>
</dbReference>
<dbReference type="GO" id="GO:0005886">
    <property type="term" value="C:plasma membrane"/>
    <property type="evidence" value="ECO:0007669"/>
    <property type="project" value="UniProtKB-SubCell"/>
</dbReference>
<comment type="subcellular location">
    <subcellularLocation>
        <location evidence="1">Cell membrane</location>
    </subcellularLocation>
    <subcellularLocation>
        <location evidence="2">Cytoplasm</location>
        <location evidence="2">Cytosol</location>
    </subcellularLocation>
    <subcellularLocation>
        <location evidence="3">Endoplasmic reticulum membrane</location>
    </subcellularLocation>
</comment>
<keyword evidence="8" id="KW-0597">Phosphoprotein</keyword>
<feature type="compositionally biased region" description="Acidic residues" evidence="13">
    <location>
        <begin position="561"/>
        <end position="580"/>
    </location>
</feature>
<dbReference type="GO" id="GO:0005829">
    <property type="term" value="C:cytosol"/>
    <property type="evidence" value="ECO:0007669"/>
    <property type="project" value="UniProtKB-SubCell"/>
</dbReference>
<reference evidence="15" key="1">
    <citation type="journal article" date="2016" name="Ticks Tick Borne Dis.">
        <title>De novo assembly and annotation of the salivary gland transcriptome of Rhipicephalus appendiculatus male and female ticks during blood feeding.</title>
        <authorList>
            <person name="de Castro M.H."/>
            <person name="de Klerk D."/>
            <person name="Pienaar R."/>
            <person name="Latif A.A."/>
            <person name="Rees D.J."/>
            <person name="Mans B.J."/>
        </authorList>
    </citation>
    <scope>NUCLEOTIDE SEQUENCE</scope>
    <source>
        <tissue evidence="15">Salivary glands</tissue>
    </source>
</reference>
<sequence>MEELQPEMAAVATTTTTTASTTNNNSDSDASPGRSSPASQQSEPGSRAAPDAAAARPDVQAAAAGSSRRRRAADWEIMQGLRTGQRCDDKPKKFEGYLLKRRKWPLKGWHKRFFCLEKGILTYAKSSTDMAKGKNHGSVDLGLSVISTKGKGRRIDIDAEEFIYHLKVKNQAQFQQWVSQLQHHRLYRQHEITFGSREAPKMTSPAAEDSGGVPGGNGPSGFELSNLTSAMLLENSRLIRSPLNQQQSRVAAWILDSSAIDHGNKDASMLQEKLFHLSNLLQLIENSPSTMSSNYLEIPEMEHVVGGQKKDRKRFHLKRIRRGKKDSEPGVASKGGSSGSSSSGKPPLNVEITVSQEAAGTNDIFASMDNLTEANRSEKSDGSAMLSIRDMGYLSCSHPSLASDGTLVGSVPDSNAYCSYDTMGVFKHMEQFLSLAKEVHSGLRTMLRSLQTERERLKQHLESESAASCGSNAALIANLKNALTQAVQQNYDLRACLKKIHEETDPSTFPAADGSAAESFDEPTLVHQPVQQSVSHESSSALSTSEFFDAAEKLSLSSSSSEEEEEEEGSFCSEVSDDGTEYAPGAEGNLTDRPPLSQGRRSKLPAPKPDAGDTSLWNLLCKNIGKDLSKVSMPVTINEPLNMLQRLCEELEYSDLLDKAAATEDHFERMVCIAAFAVSGYSSSYHRAGHKPFNPLLGETYECIREDKGFRFIAEQVNHHPPVSACYAESKNYKFWQDVRIKTKFWGKSMEILPVGSVHLELLSSGSHYQWNKVTTCVHNIFSGQRWVDQYGEMTIRDLSHDVTCKLTFVKASYWSDKRHEVFGTVVNKQGDVICNLSGQWTEAIYCGVAPAAKCIWRPGTMPEDYELYYGFTRFAIELNELDPQMAKLLPPTDSRFRPDQRLLEEGNIAAAEAVKSQLEQNQRERRKQREEQGIEYQPMWFRKETTKDGKEHWTYTHKYWETRTNPGFSSISFPEKLWDSL</sequence>
<dbReference type="CDD" id="cd13287">
    <property type="entry name" value="PH_ORP3_ORP6_ORP7"/>
    <property type="match status" value="1"/>
</dbReference>
<evidence type="ECO:0000256" key="12">
    <source>
        <dbReference type="ARBA" id="ARBA00023136"/>
    </source>
</evidence>
<dbReference type="GO" id="GO:0005789">
    <property type="term" value="C:endoplasmic reticulum membrane"/>
    <property type="evidence" value="ECO:0007669"/>
    <property type="project" value="UniProtKB-SubCell"/>
</dbReference>
<feature type="region of interest" description="Disordered" evidence="13">
    <location>
        <begin position="1"/>
        <end position="71"/>
    </location>
</feature>
<dbReference type="InterPro" id="IPR037239">
    <property type="entry name" value="OSBP_sf"/>
</dbReference>
<evidence type="ECO:0000256" key="7">
    <source>
        <dbReference type="ARBA" id="ARBA00022490"/>
    </source>
</evidence>
<dbReference type="GO" id="GO:0006699">
    <property type="term" value="P:bile acid biosynthetic process"/>
    <property type="evidence" value="ECO:0007669"/>
    <property type="project" value="UniProtKB-ARBA"/>
</dbReference>
<dbReference type="InterPro" id="IPR011993">
    <property type="entry name" value="PH-like_dom_sf"/>
</dbReference>
<evidence type="ECO:0000256" key="13">
    <source>
        <dbReference type="SAM" id="MobiDB-lite"/>
    </source>
</evidence>
<feature type="region of interest" description="Disordered" evidence="13">
    <location>
        <begin position="506"/>
        <end position="538"/>
    </location>
</feature>
<evidence type="ECO:0000256" key="10">
    <source>
        <dbReference type="ARBA" id="ARBA00023055"/>
    </source>
</evidence>
<dbReference type="SMART" id="SM00233">
    <property type="entry name" value="PH"/>
    <property type="match status" value="1"/>
</dbReference>
<dbReference type="InterPro" id="IPR041680">
    <property type="entry name" value="PH_8"/>
</dbReference>
<dbReference type="InterPro" id="IPR000648">
    <property type="entry name" value="Oxysterol-bd"/>
</dbReference>
<dbReference type="SUPFAM" id="SSF144000">
    <property type="entry name" value="Oxysterol-binding protein-like"/>
    <property type="match status" value="1"/>
</dbReference>
<dbReference type="FunFam" id="2.40.160.120:FF:000001">
    <property type="entry name" value="Oxysterol-binding protein"/>
    <property type="match status" value="1"/>
</dbReference>
<dbReference type="PROSITE" id="PS50003">
    <property type="entry name" value="PH_DOMAIN"/>
    <property type="match status" value="1"/>
</dbReference>
<dbReference type="PANTHER" id="PTHR10972">
    <property type="entry name" value="OXYSTEROL-BINDING PROTEIN-RELATED"/>
    <property type="match status" value="1"/>
</dbReference>
<feature type="compositionally biased region" description="Basic residues" evidence="13">
    <location>
        <begin position="310"/>
        <end position="324"/>
    </location>
</feature>
<feature type="region of interest" description="Disordered" evidence="13">
    <location>
        <begin position="304"/>
        <end position="348"/>
    </location>
</feature>
<dbReference type="Gene3D" id="3.30.70.3490">
    <property type="match status" value="1"/>
</dbReference>